<gene>
    <name evidence="2" type="ORF">NTE_01671</name>
</gene>
<evidence type="ECO:0000256" key="1">
    <source>
        <dbReference type="SAM" id="MobiDB-lite"/>
    </source>
</evidence>
<evidence type="ECO:0000313" key="3">
    <source>
        <dbReference type="Proteomes" id="UP000028194"/>
    </source>
</evidence>
<protein>
    <recommendedName>
        <fullName evidence="4">Phasin protein</fullName>
    </recommendedName>
</protein>
<reference evidence="2 3" key="1">
    <citation type="journal article" date="2014" name="PLoS ONE">
        <title>Genome Sequence of Candidatus Nitrososphaera evergladensis from Group I.1b Enriched from Everglades Soil Reveals Novel Genomic Features of the Ammonia-Oxidizing Archaea.</title>
        <authorList>
            <person name="Zhalnina K.V."/>
            <person name="Dias R."/>
            <person name="Leonard M.T."/>
            <person name="Dorr de Quadros P."/>
            <person name="Camargo F.A."/>
            <person name="Drew J.C."/>
            <person name="Farmerie W.G."/>
            <person name="Daroub S.H."/>
            <person name="Triplett E.W."/>
        </authorList>
    </citation>
    <scope>NUCLEOTIDE SEQUENCE [LARGE SCALE GENOMIC DNA]</scope>
    <source>
        <strain evidence="2 3">SR1</strain>
    </source>
</reference>
<dbReference type="AlphaFoldDB" id="A0A075MSG5"/>
<dbReference type="GeneID" id="41597445"/>
<proteinExistence type="predicted"/>
<feature type="compositionally biased region" description="Basic and acidic residues" evidence="1">
    <location>
        <begin position="24"/>
        <end position="53"/>
    </location>
</feature>
<name>A0A075MSG5_9ARCH</name>
<dbReference type="OrthoDB" id="10637at2157"/>
<feature type="region of interest" description="Disordered" evidence="1">
    <location>
        <begin position="1"/>
        <end position="55"/>
    </location>
</feature>
<evidence type="ECO:0000313" key="2">
    <source>
        <dbReference type="EMBL" id="AIF83732.1"/>
    </source>
</evidence>
<evidence type="ECO:0008006" key="4">
    <source>
        <dbReference type="Google" id="ProtNLM"/>
    </source>
</evidence>
<dbReference type="HOGENOM" id="CLU_113181_0_0_2"/>
<dbReference type="RefSeq" id="WP_148700450.1">
    <property type="nucleotide sequence ID" value="NZ_CP007174.1"/>
</dbReference>
<keyword evidence="3" id="KW-1185">Reference proteome</keyword>
<dbReference type="Proteomes" id="UP000028194">
    <property type="component" value="Chromosome"/>
</dbReference>
<feature type="compositionally biased region" description="Basic and acidic residues" evidence="1">
    <location>
        <begin position="1"/>
        <end position="12"/>
    </location>
</feature>
<dbReference type="KEGG" id="nev:NTE_01671"/>
<dbReference type="EMBL" id="CP007174">
    <property type="protein sequence ID" value="AIF83732.1"/>
    <property type="molecule type" value="Genomic_DNA"/>
</dbReference>
<sequence length="192" mass="21786">MASRKDDKKESTPAKPESGGEAPRSFEDMERQQREAISRSLDESKENLRKTLNEAEQEIPKYTQVLRDYQTKSIDASRDIAESYLDSQKQAINSMQSTWSQNVRQMESWWGFPMSPQAAAELFSRMATTIADATIAASKTANKMMFANMEAAAITMNQIRESAKEMARINANLFATMGRTSRETAERSRMTY</sequence>
<organism evidence="2 3">
    <name type="scientific">Candidatus Nitrososphaera evergladensis SR1</name>
    <dbReference type="NCBI Taxonomy" id="1459636"/>
    <lineage>
        <taxon>Archaea</taxon>
        <taxon>Nitrososphaerota</taxon>
        <taxon>Nitrososphaeria</taxon>
        <taxon>Nitrososphaerales</taxon>
        <taxon>Nitrososphaeraceae</taxon>
        <taxon>Nitrososphaera</taxon>
    </lineage>
</organism>
<accession>A0A075MSG5</accession>